<dbReference type="EMBL" id="AOSG01000008">
    <property type="protein sequence ID" value="EOR72564.1"/>
    <property type="molecule type" value="Genomic_DNA"/>
</dbReference>
<comment type="caution">
    <text evidence="2">The sequence shown here is derived from an EMBL/GenBank/DDBJ whole genome shotgun (WGS) entry which is preliminary data.</text>
</comment>
<feature type="transmembrane region" description="Helical" evidence="1">
    <location>
        <begin position="16"/>
        <end position="36"/>
    </location>
</feature>
<evidence type="ECO:0008006" key="4">
    <source>
        <dbReference type="Google" id="ProtNLM"/>
    </source>
</evidence>
<protein>
    <recommendedName>
        <fullName evidence="4">CbtB-domain containing protein</fullName>
    </recommendedName>
</protein>
<evidence type="ECO:0000313" key="2">
    <source>
        <dbReference type="EMBL" id="EOR72564.1"/>
    </source>
</evidence>
<dbReference type="InterPro" id="IPR012667">
    <property type="entry name" value="CbtB_put"/>
</dbReference>
<organism evidence="2 3">
    <name type="scientific">Thermobifida fusca TM51</name>
    <dbReference type="NCBI Taxonomy" id="1169414"/>
    <lineage>
        <taxon>Bacteria</taxon>
        <taxon>Bacillati</taxon>
        <taxon>Actinomycetota</taxon>
        <taxon>Actinomycetes</taxon>
        <taxon>Streptosporangiales</taxon>
        <taxon>Nocardiopsidaceae</taxon>
        <taxon>Thermobifida</taxon>
    </lineage>
</organism>
<dbReference type="AlphaFoldDB" id="A0A9P2TC88"/>
<dbReference type="Proteomes" id="UP000014184">
    <property type="component" value="Unassembled WGS sequence"/>
</dbReference>
<dbReference type="RefSeq" id="WP_011290754.1">
    <property type="nucleotide sequence ID" value="NZ_AOSG01000008.1"/>
</dbReference>
<name>A0A9P2TC88_THEFU</name>
<sequence>MSAVHAPYVEAELGPIPLALTATAVTLLALLVLYLVGFDQGAVSRTGMFLHELMHDGRHLMGVPCH</sequence>
<proteinExistence type="predicted"/>
<dbReference type="Pfam" id="PF09489">
    <property type="entry name" value="CbtB"/>
    <property type="match status" value="1"/>
</dbReference>
<evidence type="ECO:0000313" key="3">
    <source>
        <dbReference type="Proteomes" id="UP000014184"/>
    </source>
</evidence>
<accession>A0A9P2TC88</accession>
<keyword evidence="1" id="KW-0472">Membrane</keyword>
<gene>
    <name evidence="2" type="ORF">TM51_01870</name>
</gene>
<evidence type="ECO:0000256" key="1">
    <source>
        <dbReference type="SAM" id="Phobius"/>
    </source>
</evidence>
<reference evidence="2 3" key="1">
    <citation type="journal article" date="2013" name="Genome Announc.">
        <title>Draft Genome Sequence of the Lignocellulose Decomposer Thermobifida fusca Strain TM51.</title>
        <authorList>
            <person name="Toth A."/>
            <person name="Barna T."/>
            <person name="Nagy I."/>
            <person name="Horvath B."/>
            <person name="Nagy I."/>
            <person name="Tancsics A."/>
            <person name="Kriszt B."/>
            <person name="Baka E."/>
            <person name="Fekete C."/>
            <person name="Kukolya J."/>
        </authorList>
    </citation>
    <scope>NUCLEOTIDE SEQUENCE [LARGE SCALE GENOMIC DNA]</scope>
    <source>
        <strain evidence="2 3">TM51</strain>
    </source>
</reference>
<keyword evidence="3" id="KW-1185">Reference proteome</keyword>
<keyword evidence="1" id="KW-0812">Transmembrane</keyword>
<keyword evidence="1" id="KW-1133">Transmembrane helix</keyword>